<dbReference type="InterPro" id="IPR029052">
    <property type="entry name" value="Metallo-depent_PP-like"/>
</dbReference>
<dbReference type="Pfam" id="PF00149">
    <property type="entry name" value="Metallophos"/>
    <property type="match status" value="1"/>
</dbReference>
<comment type="subcellular location">
    <subcellularLocation>
        <location evidence="1">Membrane</location>
        <topology evidence="1">Multi-pass membrane protein</topology>
    </subcellularLocation>
</comment>
<reference evidence="7" key="1">
    <citation type="journal article" date="2020" name="Nat. Commun.">
        <title>Large-scale genome sequencing of mycorrhizal fungi provides insights into the early evolution of symbiotic traits.</title>
        <authorList>
            <person name="Miyauchi S."/>
            <person name="Kiss E."/>
            <person name="Kuo A."/>
            <person name="Drula E."/>
            <person name="Kohler A."/>
            <person name="Sanchez-Garcia M."/>
            <person name="Morin E."/>
            <person name="Andreopoulos B."/>
            <person name="Barry K.W."/>
            <person name="Bonito G."/>
            <person name="Buee M."/>
            <person name="Carver A."/>
            <person name="Chen C."/>
            <person name="Cichocki N."/>
            <person name="Clum A."/>
            <person name="Culley D."/>
            <person name="Crous P.W."/>
            <person name="Fauchery L."/>
            <person name="Girlanda M."/>
            <person name="Hayes R.D."/>
            <person name="Keri Z."/>
            <person name="LaButti K."/>
            <person name="Lipzen A."/>
            <person name="Lombard V."/>
            <person name="Magnuson J."/>
            <person name="Maillard F."/>
            <person name="Murat C."/>
            <person name="Nolan M."/>
            <person name="Ohm R.A."/>
            <person name="Pangilinan J."/>
            <person name="Pereira M.F."/>
            <person name="Perotto S."/>
            <person name="Peter M."/>
            <person name="Pfister S."/>
            <person name="Riley R."/>
            <person name="Sitrit Y."/>
            <person name="Stielow J.B."/>
            <person name="Szollosi G."/>
            <person name="Zifcakova L."/>
            <person name="Stursova M."/>
            <person name="Spatafora J.W."/>
            <person name="Tedersoo L."/>
            <person name="Vaario L.M."/>
            <person name="Yamada A."/>
            <person name="Yan M."/>
            <person name="Wang P."/>
            <person name="Xu J."/>
            <person name="Bruns T."/>
            <person name="Baldrian P."/>
            <person name="Vilgalys R."/>
            <person name="Dunand C."/>
            <person name="Henrissat B."/>
            <person name="Grigoriev I.V."/>
            <person name="Hibbett D."/>
            <person name="Nagy L.G."/>
            <person name="Martin F.M."/>
        </authorList>
    </citation>
    <scope>NUCLEOTIDE SEQUENCE</scope>
    <source>
        <strain evidence="7">UH-Tt-Lm1</strain>
    </source>
</reference>
<dbReference type="GO" id="GO:0016020">
    <property type="term" value="C:membrane"/>
    <property type="evidence" value="ECO:0007669"/>
    <property type="project" value="UniProtKB-SubCell"/>
</dbReference>
<keyword evidence="3 5" id="KW-1133">Transmembrane helix</keyword>
<dbReference type="PANTHER" id="PTHR13315:SF4">
    <property type="entry name" value="METALLOPHOSPHOESTERASE, ISOFORM E"/>
    <property type="match status" value="1"/>
</dbReference>
<feature type="transmembrane region" description="Helical" evidence="5">
    <location>
        <begin position="362"/>
        <end position="381"/>
    </location>
</feature>
<dbReference type="EMBL" id="WIUZ02000001">
    <property type="protein sequence ID" value="KAF9793237.1"/>
    <property type="molecule type" value="Genomic_DNA"/>
</dbReference>
<evidence type="ECO:0000313" key="8">
    <source>
        <dbReference type="Proteomes" id="UP000736335"/>
    </source>
</evidence>
<proteinExistence type="predicted"/>
<dbReference type="Proteomes" id="UP000736335">
    <property type="component" value="Unassembled WGS sequence"/>
</dbReference>
<evidence type="ECO:0000256" key="5">
    <source>
        <dbReference type="SAM" id="Phobius"/>
    </source>
</evidence>
<sequence>MGFYGKRKSVSRATSPDVVQKAFIALWCLTVIWCEVGFFHLSLKDCRWPEKHLKVTSKRFSHILVVSDTQIKNPAIAPSWTSSFFAAFERLLFDLHLKKSWHFAMHFKPHHIIFLGDMMASGRRAVSDEEYATYYETFTKMFPKPSTETTVHYLPGNNDVGLNMDPIEAQHARRRFTKHFGPLDQTVDIQNHTLVLLDASRIIEESYRRARKTRHREVSSNGTMNFVKSVQPGDKAHPVILFTHVPLFRPDSAACGPLRESGTIRRGAGNNYQSTIGKDVSAFLLEHLHPTIILSGDDRDYCEFVHHRSGLPPIREVTVKSFSEARGIRRPGFQLLTVFQPSPALATTHLDMPCFLPNEHGIYYAVYLPLALVTVILLLICNIRQPRRYQASTIEDESTLNGSEGSLPLLSPLMLSPNLPTSIQLNVRSPMPNSGTKFYSASHARLTPRTLSPLPSPLASPRSAALNIEDEDYDELYPTQYATRRDDRPPIFLTGVPPEFQRFQQESRVATPLSAKFPGPDRLLPRVTHRRAASTNYTWSFVFGGRRRRIAIPILTREQVWGWCRHSAFFASDLVKGRRVGGANLARDMLMDCLSVFLAASLTWSAICWWFLG</sequence>
<evidence type="ECO:0000256" key="1">
    <source>
        <dbReference type="ARBA" id="ARBA00004141"/>
    </source>
</evidence>
<organism evidence="7 8">
    <name type="scientific">Thelephora terrestris</name>
    <dbReference type="NCBI Taxonomy" id="56493"/>
    <lineage>
        <taxon>Eukaryota</taxon>
        <taxon>Fungi</taxon>
        <taxon>Dikarya</taxon>
        <taxon>Basidiomycota</taxon>
        <taxon>Agaricomycotina</taxon>
        <taxon>Agaricomycetes</taxon>
        <taxon>Thelephorales</taxon>
        <taxon>Thelephoraceae</taxon>
        <taxon>Thelephora</taxon>
    </lineage>
</organism>
<keyword evidence="4 5" id="KW-0472">Membrane</keyword>
<protein>
    <recommendedName>
        <fullName evidence="6">Calcineurin-like phosphoesterase domain-containing protein</fullName>
    </recommendedName>
</protein>
<dbReference type="InterPro" id="IPR004843">
    <property type="entry name" value="Calcineurin-like_PHP"/>
</dbReference>
<evidence type="ECO:0000313" key="7">
    <source>
        <dbReference type="EMBL" id="KAF9793237.1"/>
    </source>
</evidence>
<feature type="domain" description="Calcineurin-like phosphoesterase" evidence="6">
    <location>
        <begin position="62"/>
        <end position="297"/>
    </location>
</feature>
<evidence type="ECO:0000256" key="4">
    <source>
        <dbReference type="ARBA" id="ARBA00023136"/>
    </source>
</evidence>
<dbReference type="GO" id="GO:0005783">
    <property type="term" value="C:endoplasmic reticulum"/>
    <property type="evidence" value="ECO:0007669"/>
    <property type="project" value="TreeGrafter"/>
</dbReference>
<evidence type="ECO:0000256" key="3">
    <source>
        <dbReference type="ARBA" id="ARBA00022989"/>
    </source>
</evidence>
<evidence type="ECO:0000256" key="2">
    <source>
        <dbReference type="ARBA" id="ARBA00022692"/>
    </source>
</evidence>
<evidence type="ECO:0000259" key="6">
    <source>
        <dbReference type="Pfam" id="PF00149"/>
    </source>
</evidence>
<accession>A0A9P6HU09</accession>
<feature type="transmembrane region" description="Helical" evidence="5">
    <location>
        <begin position="589"/>
        <end position="612"/>
    </location>
</feature>
<gene>
    <name evidence="7" type="ORF">BJ322DRAFT_113506</name>
</gene>
<reference evidence="7" key="2">
    <citation type="submission" date="2020-11" db="EMBL/GenBank/DDBJ databases">
        <authorList>
            <consortium name="DOE Joint Genome Institute"/>
            <person name="Kuo A."/>
            <person name="Miyauchi S."/>
            <person name="Kiss E."/>
            <person name="Drula E."/>
            <person name="Kohler A."/>
            <person name="Sanchez-Garcia M."/>
            <person name="Andreopoulos B."/>
            <person name="Barry K.W."/>
            <person name="Bonito G."/>
            <person name="Buee M."/>
            <person name="Carver A."/>
            <person name="Chen C."/>
            <person name="Cichocki N."/>
            <person name="Clum A."/>
            <person name="Culley D."/>
            <person name="Crous P.W."/>
            <person name="Fauchery L."/>
            <person name="Girlanda M."/>
            <person name="Hayes R."/>
            <person name="Keri Z."/>
            <person name="Labutti K."/>
            <person name="Lipzen A."/>
            <person name="Lombard V."/>
            <person name="Magnuson J."/>
            <person name="Maillard F."/>
            <person name="Morin E."/>
            <person name="Murat C."/>
            <person name="Nolan M."/>
            <person name="Ohm R."/>
            <person name="Pangilinan J."/>
            <person name="Pereira M."/>
            <person name="Perotto S."/>
            <person name="Peter M."/>
            <person name="Riley R."/>
            <person name="Sitrit Y."/>
            <person name="Stielow B."/>
            <person name="Szollosi G."/>
            <person name="Zifcakova L."/>
            <person name="Stursova M."/>
            <person name="Spatafora J.W."/>
            <person name="Tedersoo L."/>
            <person name="Vaario L.-M."/>
            <person name="Yamada A."/>
            <person name="Yan M."/>
            <person name="Wang P."/>
            <person name="Xu J."/>
            <person name="Bruns T."/>
            <person name="Baldrian P."/>
            <person name="Vilgalys R."/>
            <person name="Henrissat B."/>
            <person name="Grigoriev I.V."/>
            <person name="Hibbett D."/>
            <person name="Nagy L.G."/>
            <person name="Martin F.M."/>
        </authorList>
    </citation>
    <scope>NUCLEOTIDE SEQUENCE</scope>
    <source>
        <strain evidence="7">UH-Tt-Lm1</strain>
    </source>
</reference>
<dbReference type="AlphaFoldDB" id="A0A9P6HU09"/>
<dbReference type="InterPro" id="IPR033308">
    <property type="entry name" value="PGAP5/Cdc1/Ted1"/>
</dbReference>
<keyword evidence="8" id="KW-1185">Reference proteome</keyword>
<dbReference type="SUPFAM" id="SSF56300">
    <property type="entry name" value="Metallo-dependent phosphatases"/>
    <property type="match status" value="1"/>
</dbReference>
<dbReference type="PANTHER" id="PTHR13315">
    <property type="entry name" value="METALLO PHOSPHOESTERASE RELATED"/>
    <property type="match status" value="1"/>
</dbReference>
<name>A0A9P6HU09_9AGAM</name>
<dbReference type="GO" id="GO:0006506">
    <property type="term" value="P:GPI anchor biosynthetic process"/>
    <property type="evidence" value="ECO:0007669"/>
    <property type="project" value="InterPro"/>
</dbReference>
<comment type="caution">
    <text evidence="7">The sequence shown here is derived from an EMBL/GenBank/DDBJ whole genome shotgun (WGS) entry which is preliminary data.</text>
</comment>
<dbReference type="Gene3D" id="3.60.21.10">
    <property type="match status" value="1"/>
</dbReference>
<dbReference type="GO" id="GO:0016787">
    <property type="term" value="F:hydrolase activity"/>
    <property type="evidence" value="ECO:0007669"/>
    <property type="project" value="InterPro"/>
</dbReference>
<dbReference type="OrthoDB" id="5977743at2759"/>
<keyword evidence="2 5" id="KW-0812">Transmembrane</keyword>